<dbReference type="Gene3D" id="3.90.1720.10">
    <property type="entry name" value="endopeptidase domain like (from Nostoc punctiforme)"/>
    <property type="match status" value="1"/>
</dbReference>
<feature type="compositionally biased region" description="Basic and acidic residues" evidence="1">
    <location>
        <begin position="49"/>
        <end position="59"/>
    </location>
</feature>
<feature type="region of interest" description="Disordered" evidence="1">
    <location>
        <begin position="541"/>
        <end position="693"/>
    </location>
</feature>
<feature type="region of interest" description="Disordered" evidence="1">
    <location>
        <begin position="18"/>
        <end position="99"/>
    </location>
</feature>
<accession>A0A2R5GXG6</accession>
<reference evidence="2 3" key="1">
    <citation type="submission" date="2017-12" db="EMBL/GenBank/DDBJ databases">
        <title>Sequencing, de novo assembly and annotation of complete genome of a new Thraustochytrid species, strain FCC1311.</title>
        <authorList>
            <person name="Sedici K."/>
            <person name="Godart F."/>
            <person name="Aiese Cigliano R."/>
            <person name="Sanseverino W."/>
            <person name="Barakat M."/>
            <person name="Ortet P."/>
            <person name="Marechal E."/>
            <person name="Cagnac O."/>
            <person name="Amato A."/>
        </authorList>
    </citation>
    <scope>NUCLEOTIDE SEQUENCE [LARGE SCALE GENOMIC DNA]</scope>
</reference>
<comment type="caution">
    <text evidence="2">The sequence shown here is derived from an EMBL/GenBank/DDBJ whole genome shotgun (WGS) entry which is preliminary data.</text>
</comment>
<evidence type="ECO:0000256" key="1">
    <source>
        <dbReference type="SAM" id="MobiDB-lite"/>
    </source>
</evidence>
<feature type="compositionally biased region" description="Basic and acidic residues" evidence="1">
    <location>
        <begin position="626"/>
        <end position="638"/>
    </location>
</feature>
<dbReference type="Proteomes" id="UP000241890">
    <property type="component" value="Unassembled WGS sequence"/>
</dbReference>
<feature type="compositionally biased region" description="Basic and acidic residues" evidence="1">
    <location>
        <begin position="561"/>
        <end position="571"/>
    </location>
</feature>
<dbReference type="EMBL" id="BEYU01000196">
    <property type="protein sequence ID" value="GBG34478.1"/>
    <property type="molecule type" value="Genomic_DNA"/>
</dbReference>
<evidence type="ECO:0000313" key="3">
    <source>
        <dbReference type="Proteomes" id="UP000241890"/>
    </source>
</evidence>
<evidence type="ECO:0000313" key="2">
    <source>
        <dbReference type="EMBL" id="GBG34478.1"/>
    </source>
</evidence>
<feature type="compositionally biased region" description="Basic and acidic residues" evidence="1">
    <location>
        <begin position="583"/>
        <end position="602"/>
    </location>
</feature>
<feature type="compositionally biased region" description="Low complexity" evidence="1">
    <location>
        <begin position="651"/>
        <end position="668"/>
    </location>
</feature>
<dbReference type="AlphaFoldDB" id="A0A2R5GXG6"/>
<dbReference type="SUPFAM" id="SSF54001">
    <property type="entry name" value="Cysteine proteinases"/>
    <property type="match status" value="1"/>
</dbReference>
<feature type="compositionally biased region" description="Polar residues" evidence="1">
    <location>
        <begin position="358"/>
        <end position="368"/>
    </location>
</feature>
<sequence>MIRARRSTIGTRVLVLPKAANAPAPAAVEGETASEDDAAVPPPLSSRHLRADSKKEAKLLHRRTSSQSLSDRSSQERSSSGPDGSATDASSVRTHGSGGTDGIRSTKFFRFLRSFDPGRYEQVGFFETLENLGEGDIVLFRTKRITSRIQRAFVKSGGFDHLGIVVLCDDCDDRTCCSPELKQARAAAGVPPWHTLEADSAGVSVFRFTPHCLGAYKGIVAVRHLHLDEDVFPPDRLKEMAQTLNAFVAEMKGRPYEQNIFQMLRAANLFGHNNEEDLTSVFCSELVAAAYNRMGLLEKPHQRPSNAYIPGDFASKNAGQARAVKLVSGATLSCEKILNTSNMRVASAEPASKILSTISAPPESSSHANDAASAPANTPLPSNGSSLALSGLLAAGSSSSSSSSLSASLAKHPLAQDRTATAAAIEQKLLEVLGPSSLDDRPHVSRSPRGGSGLLSSSKRMVRLESEGSSAIKDAEETKNGVQEPLKPDQFRKIMVLERLKHEKHAARRLSLARGTSVREGDAPIRLEDLNASAIVEELAKADQPRMASKPPLCQSTSQDDGEKKSTDISRETNAPVEGLALSRKESSEANLSDRKVDKRDIIISGYDIEPGKEPEDGDREEPEEAEHKNPQSGEREAGPSWIADQRDNRPVANSSSSASLSSVPNASKAQVADALPESTPSAGAAWSDLSDDGNGVASDYVSEDLTLSEGSTHLQYVCAAQAAWLNINFTIAPPSGSSFRGNEEYGANTKVDFVLRGPLPSDSNLLLDDDDPRAPHEPSEGEKGRLLFATVATTSNDVILDTPALPHPGWYELEWNNEGEKDVQLTLLCFIQGRDRALTPIQTVE</sequence>
<feature type="compositionally biased region" description="Acidic residues" evidence="1">
    <location>
        <begin position="616"/>
        <end position="625"/>
    </location>
</feature>
<organism evidence="2 3">
    <name type="scientific">Hondaea fermentalgiana</name>
    <dbReference type="NCBI Taxonomy" id="2315210"/>
    <lineage>
        <taxon>Eukaryota</taxon>
        <taxon>Sar</taxon>
        <taxon>Stramenopiles</taxon>
        <taxon>Bigyra</taxon>
        <taxon>Labyrinthulomycetes</taxon>
        <taxon>Thraustochytrida</taxon>
        <taxon>Thraustochytriidae</taxon>
        <taxon>Hondaea</taxon>
    </lineage>
</organism>
<proteinExistence type="predicted"/>
<feature type="compositionally biased region" description="Low complexity" evidence="1">
    <location>
        <begin position="18"/>
        <end position="27"/>
    </location>
</feature>
<gene>
    <name evidence="2" type="ORF">FCC1311_107022</name>
</gene>
<feature type="region of interest" description="Disordered" evidence="1">
    <location>
        <begin position="765"/>
        <end position="784"/>
    </location>
</feature>
<feature type="region of interest" description="Disordered" evidence="1">
    <location>
        <begin position="358"/>
        <end position="379"/>
    </location>
</feature>
<dbReference type="PANTHER" id="PTHR47112:SF1">
    <property type="entry name" value="PX DOMAIN-CONTAINING PROTEIN"/>
    <property type="match status" value="1"/>
</dbReference>
<feature type="compositionally biased region" description="Low complexity" evidence="1">
    <location>
        <begin position="445"/>
        <end position="458"/>
    </location>
</feature>
<feature type="region of interest" description="Disordered" evidence="1">
    <location>
        <begin position="436"/>
        <end position="487"/>
    </location>
</feature>
<name>A0A2R5GXG6_9STRA</name>
<dbReference type="InParanoid" id="A0A2R5GXG6"/>
<dbReference type="OrthoDB" id="7462577at2759"/>
<feature type="compositionally biased region" description="Low complexity" evidence="1">
    <location>
        <begin position="65"/>
        <end position="85"/>
    </location>
</feature>
<dbReference type="InterPro" id="IPR038765">
    <property type="entry name" value="Papain-like_cys_pep_sf"/>
</dbReference>
<protein>
    <submittedName>
        <fullName evidence="2">Uncharacterized protein</fullName>
    </submittedName>
</protein>
<dbReference type="PANTHER" id="PTHR47112">
    <property type="entry name" value="PX DOMAIN-CONTAINING PROTEIN"/>
    <property type="match status" value="1"/>
</dbReference>
<feature type="compositionally biased region" description="Basic and acidic residues" evidence="1">
    <location>
        <begin position="773"/>
        <end position="784"/>
    </location>
</feature>
<keyword evidence="3" id="KW-1185">Reference proteome</keyword>